<reference evidence="3" key="1">
    <citation type="submission" date="2022-11" db="EMBL/GenBank/DDBJ databases">
        <authorList>
            <person name="Somphong A."/>
            <person name="Phongsopitanun W."/>
        </authorList>
    </citation>
    <scope>NUCLEOTIDE SEQUENCE</scope>
    <source>
        <strain evidence="3">Pm04-4</strain>
    </source>
</reference>
<dbReference type="PRINTS" id="PR00081">
    <property type="entry name" value="GDHRDH"/>
</dbReference>
<evidence type="ECO:0000313" key="3">
    <source>
        <dbReference type="EMBL" id="MCY1136366.1"/>
    </source>
</evidence>
<evidence type="ECO:0000313" key="4">
    <source>
        <dbReference type="Proteomes" id="UP001151002"/>
    </source>
</evidence>
<proteinExistence type="inferred from homology"/>
<evidence type="ECO:0000256" key="2">
    <source>
        <dbReference type="ARBA" id="ARBA00023002"/>
    </source>
</evidence>
<comment type="caution">
    <text evidence="3">The sequence shown here is derived from an EMBL/GenBank/DDBJ whole genome shotgun (WGS) entry which is preliminary data.</text>
</comment>
<gene>
    <name evidence="3" type="ORF">OWR29_00025</name>
</gene>
<sequence length="252" mass="26423">MTDTLTSPAWAQPHTDLTGSTVVVVGGAGGVGEGVVRALLAAGATVVATSRSAGRLDEFARRIDDPQLHVRELDLLDPALTEEASTLATEFGGLHGVVISVADWGRQGRKPLLELSDPEWEDQLRQNQTTVFRAYRAFVPLLGSDGMILQLNGLSADLPFPMAAAVAAGSAATKSLTRTLAVELDGQGPRIYELILGFVRTRPRQLAGVDDPNWIPATDVGVHIAEVAAGTSPLAGHTVHYFTDQASGPSAG</sequence>
<keyword evidence="2" id="KW-0560">Oxidoreductase</keyword>
<dbReference type="Proteomes" id="UP001151002">
    <property type="component" value="Unassembled WGS sequence"/>
</dbReference>
<dbReference type="Pfam" id="PF00106">
    <property type="entry name" value="adh_short"/>
    <property type="match status" value="1"/>
</dbReference>
<dbReference type="CDD" id="cd05233">
    <property type="entry name" value="SDR_c"/>
    <property type="match status" value="1"/>
</dbReference>
<keyword evidence="4" id="KW-1185">Reference proteome</keyword>
<name>A0ABT4AQ53_9ACTN</name>
<dbReference type="RefSeq" id="WP_267560078.1">
    <property type="nucleotide sequence ID" value="NZ_JAPNTZ010000001.1"/>
</dbReference>
<evidence type="ECO:0000256" key="1">
    <source>
        <dbReference type="ARBA" id="ARBA00006484"/>
    </source>
</evidence>
<dbReference type="PANTHER" id="PTHR43669:SF3">
    <property type="entry name" value="ALCOHOL DEHYDROGENASE, PUTATIVE (AFU_ORTHOLOGUE AFUA_3G03445)-RELATED"/>
    <property type="match status" value="1"/>
</dbReference>
<comment type="similarity">
    <text evidence="1">Belongs to the short-chain dehydrogenases/reductases (SDR) family.</text>
</comment>
<dbReference type="SUPFAM" id="SSF51735">
    <property type="entry name" value="NAD(P)-binding Rossmann-fold domains"/>
    <property type="match status" value="1"/>
</dbReference>
<dbReference type="InterPro" id="IPR036291">
    <property type="entry name" value="NAD(P)-bd_dom_sf"/>
</dbReference>
<dbReference type="EMBL" id="JAPNTZ010000001">
    <property type="protein sequence ID" value="MCY1136366.1"/>
    <property type="molecule type" value="Genomic_DNA"/>
</dbReference>
<accession>A0ABT4AQ53</accession>
<organism evidence="3 4">
    <name type="scientific">Paractinoplanes pyxinae</name>
    <dbReference type="NCBI Taxonomy" id="2997416"/>
    <lineage>
        <taxon>Bacteria</taxon>
        <taxon>Bacillati</taxon>
        <taxon>Actinomycetota</taxon>
        <taxon>Actinomycetes</taxon>
        <taxon>Micromonosporales</taxon>
        <taxon>Micromonosporaceae</taxon>
        <taxon>Paractinoplanes</taxon>
    </lineage>
</organism>
<protein>
    <submittedName>
        <fullName evidence="3">SDR family NAD(P)-dependent oxidoreductase</fullName>
    </submittedName>
</protein>
<dbReference type="PANTHER" id="PTHR43669">
    <property type="entry name" value="5-KETO-D-GLUCONATE 5-REDUCTASE"/>
    <property type="match status" value="1"/>
</dbReference>
<dbReference type="InterPro" id="IPR002347">
    <property type="entry name" value="SDR_fam"/>
</dbReference>
<dbReference type="Gene3D" id="3.40.50.720">
    <property type="entry name" value="NAD(P)-binding Rossmann-like Domain"/>
    <property type="match status" value="1"/>
</dbReference>